<keyword evidence="2" id="KW-1185">Reference proteome</keyword>
<dbReference type="AlphaFoldDB" id="A0A4R5DPX0"/>
<evidence type="ECO:0000313" key="1">
    <source>
        <dbReference type="EMBL" id="TDE13035.1"/>
    </source>
</evidence>
<dbReference type="EMBL" id="SMKZ01000006">
    <property type="protein sequence ID" value="TDE13035.1"/>
    <property type="molecule type" value="Genomic_DNA"/>
</dbReference>
<organism evidence="1 2">
    <name type="scientific">Jiangella asiatica</name>
    <dbReference type="NCBI Taxonomy" id="2530372"/>
    <lineage>
        <taxon>Bacteria</taxon>
        <taxon>Bacillati</taxon>
        <taxon>Actinomycetota</taxon>
        <taxon>Actinomycetes</taxon>
        <taxon>Jiangellales</taxon>
        <taxon>Jiangellaceae</taxon>
        <taxon>Jiangella</taxon>
    </lineage>
</organism>
<dbReference type="OrthoDB" id="3495297at2"/>
<sequence>MEPVRGDPALLARLDAAIGYYLRLQHDDGSWPEYSVGERSRAATAFALGYLSKTLERLRAAEALPQRRAEVTGALRLAMAWFLDPGNADIWQDSMVEFANQPAAGLAGSAKALALDPDESLRRLLDDRIGYFAEYAQSPAGFLYEPRGMDIAYNLNVTLTEIHEIHTELGSPVLLPLVRRLADWFGYTVVPEPDGAGLVSFASGAARTPMYFLDAVTPDRQQRDLGSVFCRSVPGLRVFYPAREDRAAQRAAWAAASEPIAPLAPGDTNPRIPANIPYGEGYPTRSQRAAALAGLPAVRHERFTELRADPQDQHYLFVRRPSYYLQAFFGTRPNQVVRAGLGLLWHPAAGTFVHGGQSSNTECWATVLPNGGTDAASNLTPSYFDGPAGTGTAVPADEVRTVRRDLGLRWTTAGGNVTGAVLFTDAGLVREATTTMDGLEQVPLVLRPHDDVRWSTGGAAVYGEAAAATATGMTITRGGVTLSIDWGGPAAATVAPTTRTYFLDASRRLHVLRVPIGRAGRIAYTFG</sequence>
<proteinExistence type="predicted"/>
<dbReference type="Proteomes" id="UP000294739">
    <property type="component" value="Unassembled WGS sequence"/>
</dbReference>
<dbReference type="RefSeq" id="WP_131892578.1">
    <property type="nucleotide sequence ID" value="NZ_SMKZ01000006.1"/>
</dbReference>
<dbReference type="InParanoid" id="A0A4R5DPX0"/>
<accession>A0A4R5DPX0</accession>
<protein>
    <submittedName>
        <fullName evidence="1">Uncharacterized protein</fullName>
    </submittedName>
</protein>
<comment type="caution">
    <text evidence="1">The sequence shown here is derived from an EMBL/GenBank/DDBJ whole genome shotgun (WGS) entry which is preliminary data.</text>
</comment>
<evidence type="ECO:0000313" key="2">
    <source>
        <dbReference type="Proteomes" id="UP000294739"/>
    </source>
</evidence>
<gene>
    <name evidence="1" type="ORF">E1269_06480</name>
</gene>
<name>A0A4R5DPX0_9ACTN</name>
<reference evidence="1 2" key="1">
    <citation type="submission" date="2019-03" db="EMBL/GenBank/DDBJ databases">
        <title>Draft genome sequences of novel Actinobacteria.</title>
        <authorList>
            <person name="Sahin N."/>
            <person name="Ay H."/>
            <person name="Saygin H."/>
        </authorList>
    </citation>
    <scope>NUCLEOTIDE SEQUENCE [LARGE SCALE GENOMIC DNA]</scope>
    <source>
        <strain evidence="1 2">5K138</strain>
    </source>
</reference>